<keyword evidence="2" id="KW-0238">DNA-binding</keyword>
<dbReference type="SMART" id="SM00717">
    <property type="entry name" value="SANT"/>
    <property type="match status" value="2"/>
</dbReference>
<keyword evidence="4" id="KW-0539">Nucleus</keyword>
<accession>A0ABR2K7Q3</accession>
<evidence type="ECO:0000313" key="7">
    <source>
        <dbReference type="EMBL" id="KAK8886921.1"/>
    </source>
</evidence>
<feature type="domain" description="Myb-like" evidence="5">
    <location>
        <begin position="18"/>
        <end position="69"/>
    </location>
</feature>
<feature type="domain" description="HTH myb-type" evidence="6">
    <location>
        <begin position="18"/>
        <end position="73"/>
    </location>
</feature>
<evidence type="ECO:0000256" key="3">
    <source>
        <dbReference type="ARBA" id="ARBA00023163"/>
    </source>
</evidence>
<keyword evidence="3" id="KW-0804">Transcription</keyword>
<comment type="caution">
    <text evidence="7">The sequence shown here is derived from an EMBL/GenBank/DDBJ whole genome shotgun (WGS) entry which is preliminary data.</text>
</comment>
<keyword evidence="8" id="KW-1185">Reference proteome</keyword>
<evidence type="ECO:0000259" key="6">
    <source>
        <dbReference type="PROSITE" id="PS51294"/>
    </source>
</evidence>
<reference evidence="7 8" key="1">
    <citation type="submission" date="2024-04" db="EMBL/GenBank/DDBJ databases">
        <title>Tritrichomonas musculus Genome.</title>
        <authorList>
            <person name="Alves-Ferreira E."/>
            <person name="Grigg M."/>
            <person name="Lorenzi H."/>
            <person name="Galac M."/>
        </authorList>
    </citation>
    <scope>NUCLEOTIDE SEQUENCE [LARGE SCALE GENOMIC DNA]</scope>
    <source>
        <strain evidence="7 8">EAF2021</strain>
    </source>
</reference>
<keyword evidence="1" id="KW-0805">Transcription regulation</keyword>
<dbReference type="PANTHER" id="PTHR46621:SF1">
    <property type="entry name" value="SNRNA-ACTIVATING PROTEIN COMPLEX SUBUNIT 4"/>
    <property type="match status" value="1"/>
</dbReference>
<dbReference type="InterPro" id="IPR051575">
    <property type="entry name" value="Myb-like_DNA-bd"/>
</dbReference>
<name>A0ABR2K7Q3_9EUKA</name>
<sequence>MLENQTIFSSPEISDDGNYRIKRIKFQESEDQQLVNLVQQYGVKCWSFISSQMPGRSPRQCRDRWNHYLAPQTNTTKWTLEEDQVIIKMVKKIGKQWSKIASLFPGRTGIAVRNRCCKLSRQKNADPSLKILLQSDPKKKIRIDVVDANDLDSNYDDSSSQEDKYENSSQTKKFPSCVHLLRLSSESKDGTFLYSIFDSESAHCKDIKTLDFLDHFPLNLPAPRAIFQ</sequence>
<organism evidence="7 8">
    <name type="scientific">Tritrichomonas musculus</name>
    <dbReference type="NCBI Taxonomy" id="1915356"/>
    <lineage>
        <taxon>Eukaryota</taxon>
        <taxon>Metamonada</taxon>
        <taxon>Parabasalia</taxon>
        <taxon>Tritrichomonadida</taxon>
        <taxon>Tritrichomonadidae</taxon>
        <taxon>Tritrichomonas</taxon>
    </lineage>
</organism>
<dbReference type="InterPro" id="IPR001005">
    <property type="entry name" value="SANT/Myb"/>
</dbReference>
<dbReference type="PROSITE" id="PS51294">
    <property type="entry name" value="HTH_MYB"/>
    <property type="match status" value="2"/>
</dbReference>
<gene>
    <name evidence="7" type="ORF">M9Y10_037954</name>
</gene>
<evidence type="ECO:0000256" key="4">
    <source>
        <dbReference type="ARBA" id="ARBA00023242"/>
    </source>
</evidence>
<dbReference type="InterPro" id="IPR009057">
    <property type="entry name" value="Homeodomain-like_sf"/>
</dbReference>
<dbReference type="InterPro" id="IPR017930">
    <property type="entry name" value="Myb_dom"/>
</dbReference>
<evidence type="ECO:0000259" key="5">
    <source>
        <dbReference type="PROSITE" id="PS50090"/>
    </source>
</evidence>
<protein>
    <recommendedName>
        <fullName evidence="9">Myb-like DNA-binding domain containing protein</fullName>
    </recommendedName>
</protein>
<dbReference type="CDD" id="cd00167">
    <property type="entry name" value="SANT"/>
    <property type="match status" value="2"/>
</dbReference>
<dbReference type="PANTHER" id="PTHR46621">
    <property type="entry name" value="SNRNA-ACTIVATING PROTEIN COMPLEX SUBUNIT 4"/>
    <property type="match status" value="1"/>
</dbReference>
<evidence type="ECO:0000256" key="2">
    <source>
        <dbReference type="ARBA" id="ARBA00023125"/>
    </source>
</evidence>
<dbReference type="Gene3D" id="1.10.10.60">
    <property type="entry name" value="Homeodomain-like"/>
    <property type="match status" value="2"/>
</dbReference>
<feature type="domain" description="Myb-like" evidence="5">
    <location>
        <begin position="70"/>
        <end position="115"/>
    </location>
</feature>
<dbReference type="SUPFAM" id="SSF46689">
    <property type="entry name" value="Homeodomain-like"/>
    <property type="match status" value="1"/>
</dbReference>
<evidence type="ECO:0008006" key="9">
    <source>
        <dbReference type="Google" id="ProtNLM"/>
    </source>
</evidence>
<evidence type="ECO:0000313" key="8">
    <source>
        <dbReference type="Proteomes" id="UP001470230"/>
    </source>
</evidence>
<evidence type="ECO:0000256" key="1">
    <source>
        <dbReference type="ARBA" id="ARBA00023015"/>
    </source>
</evidence>
<dbReference type="PROSITE" id="PS50090">
    <property type="entry name" value="MYB_LIKE"/>
    <property type="match status" value="2"/>
</dbReference>
<proteinExistence type="predicted"/>
<feature type="domain" description="HTH myb-type" evidence="6">
    <location>
        <begin position="74"/>
        <end position="124"/>
    </location>
</feature>
<dbReference type="EMBL" id="JAPFFF010000006">
    <property type="protein sequence ID" value="KAK8886921.1"/>
    <property type="molecule type" value="Genomic_DNA"/>
</dbReference>
<dbReference type="Proteomes" id="UP001470230">
    <property type="component" value="Unassembled WGS sequence"/>
</dbReference>
<dbReference type="Pfam" id="PF13921">
    <property type="entry name" value="Myb_DNA-bind_6"/>
    <property type="match status" value="1"/>
</dbReference>